<dbReference type="EMBL" id="WQLB01000001">
    <property type="protein sequence ID" value="MVN85310.1"/>
    <property type="molecule type" value="Genomic_DNA"/>
</dbReference>
<proteinExistence type="predicted"/>
<organism evidence="2 3">
    <name type="scientific">Deinococcus arboris</name>
    <dbReference type="NCBI Taxonomy" id="2682977"/>
    <lineage>
        <taxon>Bacteria</taxon>
        <taxon>Thermotogati</taxon>
        <taxon>Deinococcota</taxon>
        <taxon>Deinococci</taxon>
        <taxon>Deinococcales</taxon>
        <taxon>Deinococcaceae</taxon>
        <taxon>Deinococcus</taxon>
    </lineage>
</organism>
<accession>A0A7C9HVH5</accession>
<gene>
    <name evidence="2" type="ORF">GO986_00805</name>
</gene>
<evidence type="ECO:0000313" key="3">
    <source>
        <dbReference type="Proteomes" id="UP000483286"/>
    </source>
</evidence>
<keyword evidence="3" id="KW-1185">Reference proteome</keyword>
<reference evidence="2 3" key="1">
    <citation type="submission" date="2019-12" db="EMBL/GenBank/DDBJ databases">
        <title>Deinococcus sp. HMF7620 Genome sequencing and assembly.</title>
        <authorList>
            <person name="Kang H."/>
            <person name="Kim H."/>
            <person name="Joh K."/>
        </authorList>
    </citation>
    <scope>NUCLEOTIDE SEQUENCE [LARGE SCALE GENOMIC DNA]</scope>
    <source>
        <strain evidence="2 3">HMF7620</strain>
    </source>
</reference>
<protein>
    <submittedName>
        <fullName evidence="2">ImmA/IrrE family metallo-endopeptidase</fullName>
    </submittedName>
</protein>
<dbReference type="RefSeq" id="WP_157457327.1">
    <property type="nucleotide sequence ID" value="NZ_WQLB01000001.1"/>
</dbReference>
<comment type="caution">
    <text evidence="2">The sequence shown here is derived from an EMBL/GenBank/DDBJ whole genome shotgun (WGS) entry which is preliminary data.</text>
</comment>
<feature type="domain" description="IrrE N-terminal-like" evidence="1">
    <location>
        <begin position="143"/>
        <end position="220"/>
    </location>
</feature>
<dbReference type="AlphaFoldDB" id="A0A7C9HVH5"/>
<evidence type="ECO:0000313" key="2">
    <source>
        <dbReference type="EMBL" id="MVN85310.1"/>
    </source>
</evidence>
<sequence length="314" mass="35883">MNTDLYGRELPPLFDDFVKLDTLDELFQRSRDYRGSQQYLNTLRFIRKFTQYSPYNTFLIRMQRPEATYVATAAKWKREHRRMVLPEARPLVLLVPFGPVHFVYDLADTAGDDSRIPEQALHPFAVGGRLAPHVWDNTLAHAEQEGILVEQQPMEPLKAGYVRRTEAHEKGRFVVMLNSTQPLEERYATLIHELAHVLCGHLGKAPNEKNWDERSRLPLAEREIEAESVLYLVTGRQGVYAKSEEYLANFIGKFGDMIPPISFTTVLTVSGDLERWGQSALKKTGKGAQAGTDSMQQLFARQFWAPTDSEPDDT</sequence>
<dbReference type="Proteomes" id="UP000483286">
    <property type="component" value="Unassembled WGS sequence"/>
</dbReference>
<dbReference type="InterPro" id="IPR010359">
    <property type="entry name" value="IrrE_HExxH"/>
</dbReference>
<name>A0A7C9HVH5_9DEIO</name>
<dbReference type="Pfam" id="PF06114">
    <property type="entry name" value="Peptidase_M78"/>
    <property type="match status" value="1"/>
</dbReference>
<evidence type="ECO:0000259" key="1">
    <source>
        <dbReference type="Pfam" id="PF06114"/>
    </source>
</evidence>
<dbReference type="Gene3D" id="1.10.10.2910">
    <property type="match status" value="1"/>
</dbReference>